<sequence length="99" mass="10339">MNDAPLTDTSRRPRGPLLLAFGLVSLAPSPVFLLGLAAWIMGSNDLKAMAAGKMDRGGERLTRYGKILGIVGVAVNLLWVSKKILIDGVGAVGRLGGPQ</sequence>
<dbReference type="EMBL" id="JADKIO010000008">
    <property type="protein sequence ID" value="MBK9796919.1"/>
    <property type="molecule type" value="Genomic_DNA"/>
</dbReference>
<name>A0A9D7SI13_9BACT</name>
<protein>
    <submittedName>
        <fullName evidence="2">Uncharacterized protein</fullName>
    </submittedName>
</protein>
<feature type="transmembrane region" description="Helical" evidence="1">
    <location>
        <begin position="61"/>
        <end position="80"/>
    </location>
</feature>
<dbReference type="AlphaFoldDB" id="A0A9D7SI13"/>
<gene>
    <name evidence="2" type="ORF">IPP58_10565</name>
</gene>
<comment type="caution">
    <text evidence="2">The sequence shown here is derived from an EMBL/GenBank/DDBJ whole genome shotgun (WGS) entry which is preliminary data.</text>
</comment>
<keyword evidence="1" id="KW-1133">Transmembrane helix</keyword>
<reference evidence="2" key="1">
    <citation type="submission" date="2020-10" db="EMBL/GenBank/DDBJ databases">
        <title>Connecting structure to function with the recovery of over 1000 high-quality activated sludge metagenome-assembled genomes encoding full-length rRNA genes using long-read sequencing.</title>
        <authorList>
            <person name="Singleton C.M."/>
            <person name="Petriglieri F."/>
            <person name="Kristensen J.M."/>
            <person name="Kirkegaard R.H."/>
            <person name="Michaelsen T.Y."/>
            <person name="Andersen M.H."/>
            <person name="Karst S.M."/>
            <person name="Dueholm M.S."/>
            <person name="Nielsen P.H."/>
            <person name="Albertsen M."/>
        </authorList>
    </citation>
    <scope>NUCLEOTIDE SEQUENCE</scope>
    <source>
        <strain evidence="2">Skiv_18-Q3-R9-52_MAXAC.067</strain>
    </source>
</reference>
<feature type="transmembrane region" description="Helical" evidence="1">
    <location>
        <begin position="17"/>
        <end position="41"/>
    </location>
</feature>
<evidence type="ECO:0000313" key="3">
    <source>
        <dbReference type="Proteomes" id="UP000886657"/>
    </source>
</evidence>
<proteinExistence type="predicted"/>
<keyword evidence="1" id="KW-0472">Membrane</keyword>
<dbReference type="Proteomes" id="UP000886657">
    <property type="component" value="Unassembled WGS sequence"/>
</dbReference>
<evidence type="ECO:0000313" key="2">
    <source>
        <dbReference type="EMBL" id="MBK9796919.1"/>
    </source>
</evidence>
<accession>A0A9D7SI13</accession>
<evidence type="ECO:0000256" key="1">
    <source>
        <dbReference type="SAM" id="Phobius"/>
    </source>
</evidence>
<organism evidence="2 3">
    <name type="scientific">Candidatus Geothrix skivensis</name>
    <dbReference type="NCBI Taxonomy" id="2954439"/>
    <lineage>
        <taxon>Bacteria</taxon>
        <taxon>Pseudomonadati</taxon>
        <taxon>Acidobacteriota</taxon>
        <taxon>Holophagae</taxon>
        <taxon>Holophagales</taxon>
        <taxon>Holophagaceae</taxon>
        <taxon>Geothrix</taxon>
    </lineage>
</organism>
<keyword evidence="1" id="KW-0812">Transmembrane</keyword>